<dbReference type="Pfam" id="PF08902">
    <property type="entry name" value="DUF1848"/>
    <property type="match status" value="1"/>
</dbReference>
<sequence length="137" mass="15344">MLELKNKYKVNISTCAEPFNIEGISKEACLSVAAINNMLGTNIPETSTGKQRALCSCYGGKTDLLRYDNKCASSCIYCYAHHNNNKNLNYYNEDGTLKDNPFTRTTAEKVLTKENTKKLNFDEVASKVFDLVNRLGI</sequence>
<name>K1S7X1_9ZZZZ</name>
<organism evidence="1">
    <name type="scientific">human gut metagenome</name>
    <dbReference type="NCBI Taxonomy" id="408170"/>
    <lineage>
        <taxon>unclassified sequences</taxon>
        <taxon>metagenomes</taxon>
        <taxon>organismal metagenomes</taxon>
    </lineage>
</organism>
<accession>K1S7X1</accession>
<dbReference type="AlphaFoldDB" id="K1S7X1"/>
<dbReference type="EMBL" id="AJWZ01007504">
    <property type="protein sequence ID" value="EKC56722.1"/>
    <property type="molecule type" value="Genomic_DNA"/>
</dbReference>
<reference evidence="1" key="1">
    <citation type="journal article" date="2013" name="Environ. Microbiol.">
        <title>Microbiota from the distal guts of lean and obese adolescents exhibit partial functional redundancy besides clear differences in community structure.</title>
        <authorList>
            <person name="Ferrer M."/>
            <person name="Ruiz A."/>
            <person name="Lanza F."/>
            <person name="Haange S.B."/>
            <person name="Oberbach A."/>
            <person name="Till H."/>
            <person name="Bargiela R."/>
            <person name="Campoy C."/>
            <person name="Segura M.T."/>
            <person name="Richter M."/>
            <person name="von Bergen M."/>
            <person name="Seifert J."/>
            <person name="Suarez A."/>
        </authorList>
    </citation>
    <scope>NUCLEOTIDE SEQUENCE</scope>
</reference>
<comment type="caution">
    <text evidence="1">The sequence shown here is derived from an EMBL/GenBank/DDBJ whole genome shotgun (WGS) entry which is preliminary data.</text>
</comment>
<dbReference type="InterPro" id="IPR014998">
    <property type="entry name" value="DUF1848"/>
</dbReference>
<proteinExistence type="predicted"/>
<gene>
    <name evidence="1" type="ORF">OBE_10918</name>
</gene>
<protein>
    <submittedName>
        <fullName evidence="1">Uncharacterized protein</fullName>
    </submittedName>
</protein>
<evidence type="ECO:0000313" key="1">
    <source>
        <dbReference type="EMBL" id="EKC56722.1"/>
    </source>
</evidence>